<feature type="transmembrane region" description="Helical" evidence="6">
    <location>
        <begin position="158"/>
        <end position="180"/>
    </location>
</feature>
<feature type="transmembrane region" description="Helical" evidence="6">
    <location>
        <begin position="361"/>
        <end position="379"/>
    </location>
</feature>
<dbReference type="PANTHER" id="PTHR43124:SF10">
    <property type="entry name" value="PURINE EFFLUX PUMP PBUE"/>
    <property type="match status" value="1"/>
</dbReference>
<dbReference type="InterPro" id="IPR020846">
    <property type="entry name" value="MFS_dom"/>
</dbReference>
<proteinExistence type="predicted"/>
<name>A0ABV6Z826_9HYPH</name>
<keyword evidence="2" id="KW-1003">Cell membrane</keyword>
<dbReference type="InterPro" id="IPR050189">
    <property type="entry name" value="MFS_Efflux_Transporters"/>
</dbReference>
<feature type="domain" description="Major facilitator superfamily (MFS) profile" evidence="7">
    <location>
        <begin position="4"/>
        <end position="385"/>
    </location>
</feature>
<dbReference type="PROSITE" id="PS50850">
    <property type="entry name" value="MFS"/>
    <property type="match status" value="1"/>
</dbReference>
<dbReference type="PANTHER" id="PTHR43124">
    <property type="entry name" value="PURINE EFFLUX PUMP PBUE"/>
    <property type="match status" value="1"/>
</dbReference>
<feature type="transmembrane region" description="Helical" evidence="6">
    <location>
        <begin position="267"/>
        <end position="289"/>
    </location>
</feature>
<feature type="transmembrane region" description="Helical" evidence="6">
    <location>
        <begin position="201"/>
        <end position="224"/>
    </location>
</feature>
<dbReference type="InterPro" id="IPR011701">
    <property type="entry name" value="MFS"/>
</dbReference>
<accession>A0ABV6Z826</accession>
<dbReference type="Gene3D" id="1.20.1250.20">
    <property type="entry name" value="MFS general substrate transporter like domains"/>
    <property type="match status" value="2"/>
</dbReference>
<dbReference type="RefSeq" id="WP_394308166.1">
    <property type="nucleotide sequence ID" value="NZ_JBHGPK010000001.1"/>
</dbReference>
<dbReference type="Pfam" id="PF07690">
    <property type="entry name" value="MFS_1"/>
    <property type="match status" value="1"/>
</dbReference>
<dbReference type="Proteomes" id="UP001595190">
    <property type="component" value="Unassembled WGS sequence"/>
</dbReference>
<evidence type="ECO:0000313" key="9">
    <source>
        <dbReference type="Proteomes" id="UP001595190"/>
    </source>
</evidence>
<feature type="transmembrane region" description="Helical" evidence="6">
    <location>
        <begin position="130"/>
        <end position="152"/>
    </location>
</feature>
<evidence type="ECO:0000256" key="3">
    <source>
        <dbReference type="ARBA" id="ARBA00022692"/>
    </source>
</evidence>
<evidence type="ECO:0000313" key="8">
    <source>
        <dbReference type="EMBL" id="MFC2248333.1"/>
    </source>
</evidence>
<dbReference type="CDD" id="cd17324">
    <property type="entry name" value="MFS_NepI_like"/>
    <property type="match status" value="1"/>
</dbReference>
<feature type="transmembrane region" description="Helical" evidence="6">
    <location>
        <begin position="70"/>
        <end position="93"/>
    </location>
</feature>
<sequence>MYRTLTWLALGAFAIGGEGLMIAGILPRIAEDLGIPVGHAGHLVTIFALAYAVGSPLIAVATARWERRTLLITAMVVFSLANLAAAFATGFLTLAASRIVLALSAGTFMPAAFAYGAMSVEPAKRGRALSFIYTGMTVALVIGVPLGTAIAAHLGWRATFGMVAAMSLLVLAGIVLKLPAVSGPPAPGLADRLAVARRSDVLEVIGLTVVVLAGAFGVYTFIGAYLETVLGASPEAVAGFLILAGLAGAAGNTLGGHAADRWNHRRFLTLVLTVLVVSFGILPLIPAFLPGLAGWIGAGLVLVLWGLFGWAFPAVQQVRLLAIDQRLASVVLALNASAIYLGTAAGAAVGAVVVERYSVQAIGWVGAGTEVLALAFLLATPYRPAREMPAGAEVGAIARQDAAE</sequence>
<reference evidence="8 9" key="1">
    <citation type="submission" date="2024-09" db="EMBL/GenBank/DDBJ databases">
        <title>Description of Labrys sedimenti sp. nov., isolated from a diclofenac-degrading enrichment culture, and genome-based reclassification of Labrys portucalensis as a later heterotypic synonym of Labrys neptuniae.</title>
        <authorList>
            <person name="Tancsics A."/>
            <person name="Csepanyi A."/>
        </authorList>
    </citation>
    <scope>NUCLEOTIDE SEQUENCE [LARGE SCALE GENOMIC DNA]</scope>
    <source>
        <strain evidence="8 9">LMG 23412</strain>
    </source>
</reference>
<dbReference type="SUPFAM" id="SSF103473">
    <property type="entry name" value="MFS general substrate transporter"/>
    <property type="match status" value="1"/>
</dbReference>
<protein>
    <submittedName>
        <fullName evidence="8">MFS transporter</fullName>
    </submittedName>
</protein>
<evidence type="ECO:0000256" key="1">
    <source>
        <dbReference type="ARBA" id="ARBA00004651"/>
    </source>
</evidence>
<feature type="transmembrane region" description="Helical" evidence="6">
    <location>
        <begin position="295"/>
        <end position="315"/>
    </location>
</feature>
<evidence type="ECO:0000256" key="6">
    <source>
        <dbReference type="SAM" id="Phobius"/>
    </source>
</evidence>
<dbReference type="InterPro" id="IPR036259">
    <property type="entry name" value="MFS_trans_sf"/>
</dbReference>
<feature type="transmembrane region" description="Helical" evidence="6">
    <location>
        <begin position="99"/>
        <end position="118"/>
    </location>
</feature>
<feature type="transmembrane region" description="Helical" evidence="6">
    <location>
        <begin position="327"/>
        <end position="349"/>
    </location>
</feature>
<evidence type="ECO:0000259" key="7">
    <source>
        <dbReference type="PROSITE" id="PS50850"/>
    </source>
</evidence>
<keyword evidence="3 6" id="KW-0812">Transmembrane</keyword>
<comment type="caution">
    <text evidence="8">The sequence shown here is derived from an EMBL/GenBank/DDBJ whole genome shotgun (WGS) entry which is preliminary data.</text>
</comment>
<dbReference type="EMBL" id="JBHGPK010000001">
    <property type="protein sequence ID" value="MFC2248333.1"/>
    <property type="molecule type" value="Genomic_DNA"/>
</dbReference>
<evidence type="ECO:0000256" key="2">
    <source>
        <dbReference type="ARBA" id="ARBA00022475"/>
    </source>
</evidence>
<evidence type="ECO:0000256" key="5">
    <source>
        <dbReference type="ARBA" id="ARBA00023136"/>
    </source>
</evidence>
<gene>
    <name evidence="8" type="ORF">ACETRX_01780</name>
</gene>
<keyword evidence="5 6" id="KW-0472">Membrane</keyword>
<evidence type="ECO:0000256" key="4">
    <source>
        <dbReference type="ARBA" id="ARBA00022989"/>
    </source>
</evidence>
<feature type="transmembrane region" description="Helical" evidence="6">
    <location>
        <begin position="236"/>
        <end position="255"/>
    </location>
</feature>
<comment type="subcellular location">
    <subcellularLocation>
        <location evidence="1">Cell membrane</location>
        <topology evidence="1">Multi-pass membrane protein</topology>
    </subcellularLocation>
</comment>
<keyword evidence="4 6" id="KW-1133">Transmembrane helix</keyword>
<organism evidence="8 9">
    <name type="scientific">Labrys neptuniae</name>
    <dbReference type="NCBI Taxonomy" id="376174"/>
    <lineage>
        <taxon>Bacteria</taxon>
        <taxon>Pseudomonadati</taxon>
        <taxon>Pseudomonadota</taxon>
        <taxon>Alphaproteobacteria</taxon>
        <taxon>Hyphomicrobiales</taxon>
        <taxon>Xanthobacteraceae</taxon>
        <taxon>Labrys</taxon>
    </lineage>
</organism>
<feature type="transmembrane region" description="Helical" evidence="6">
    <location>
        <begin position="43"/>
        <end position="63"/>
    </location>
</feature>